<dbReference type="Proteomes" id="UP000001542">
    <property type="component" value="Unassembled WGS sequence"/>
</dbReference>
<dbReference type="VEuPathDB" id="TrichDB:TVAG_015170"/>
<dbReference type="RefSeq" id="XP_001299172.1">
    <property type="nucleotide sequence ID" value="XM_001299171.1"/>
</dbReference>
<dbReference type="InParanoid" id="A2G9C6"/>
<dbReference type="VEuPathDB" id="TrichDB:TVAGG3_0803820"/>
<name>A2G9C6_TRIV3</name>
<reference evidence="1" key="2">
    <citation type="journal article" date="2007" name="Science">
        <title>Draft genome sequence of the sexually transmitted pathogen Trichomonas vaginalis.</title>
        <authorList>
            <person name="Carlton J.M."/>
            <person name="Hirt R.P."/>
            <person name="Silva J.C."/>
            <person name="Delcher A.L."/>
            <person name="Schatz M."/>
            <person name="Zhao Q."/>
            <person name="Wortman J.R."/>
            <person name="Bidwell S.L."/>
            <person name="Alsmark U.C.M."/>
            <person name="Besteiro S."/>
            <person name="Sicheritz-Ponten T."/>
            <person name="Noel C.J."/>
            <person name="Dacks J.B."/>
            <person name="Foster P.G."/>
            <person name="Simillion C."/>
            <person name="Van de Peer Y."/>
            <person name="Miranda-Saavedra D."/>
            <person name="Barton G.J."/>
            <person name="Westrop G.D."/>
            <person name="Mueller S."/>
            <person name="Dessi D."/>
            <person name="Fiori P.L."/>
            <person name="Ren Q."/>
            <person name="Paulsen I."/>
            <person name="Zhang H."/>
            <person name="Bastida-Corcuera F.D."/>
            <person name="Simoes-Barbosa A."/>
            <person name="Brown M.T."/>
            <person name="Hayes R.D."/>
            <person name="Mukherjee M."/>
            <person name="Okumura C.Y."/>
            <person name="Schneider R."/>
            <person name="Smith A.J."/>
            <person name="Vanacova S."/>
            <person name="Villalvazo M."/>
            <person name="Haas B.J."/>
            <person name="Pertea M."/>
            <person name="Feldblyum T.V."/>
            <person name="Utterback T.R."/>
            <person name="Shu C.L."/>
            <person name="Osoegawa K."/>
            <person name="de Jong P.J."/>
            <person name="Hrdy I."/>
            <person name="Horvathova L."/>
            <person name="Zubacova Z."/>
            <person name="Dolezal P."/>
            <person name="Malik S.B."/>
            <person name="Logsdon J.M. Jr."/>
            <person name="Henze K."/>
            <person name="Gupta A."/>
            <person name="Wang C.C."/>
            <person name="Dunne R.L."/>
            <person name="Upcroft J.A."/>
            <person name="Upcroft P."/>
            <person name="White O."/>
            <person name="Salzberg S.L."/>
            <person name="Tang P."/>
            <person name="Chiu C.-H."/>
            <person name="Lee Y.-S."/>
            <person name="Embley T.M."/>
            <person name="Coombs G.H."/>
            <person name="Mottram J.C."/>
            <person name="Tachezy J."/>
            <person name="Fraser-Liggett C.M."/>
            <person name="Johnson P.J."/>
        </authorList>
    </citation>
    <scope>NUCLEOTIDE SEQUENCE [LARGE SCALE GENOMIC DNA]</scope>
    <source>
        <strain evidence="1">G3</strain>
    </source>
</reference>
<protein>
    <submittedName>
        <fullName evidence="1">Uncharacterized protein</fullName>
    </submittedName>
</protein>
<dbReference type="AlphaFoldDB" id="A2G9C6"/>
<proteinExistence type="predicted"/>
<dbReference type="KEGG" id="tva:4743886"/>
<accession>A2G9C6</accession>
<organism evidence="1 2">
    <name type="scientific">Trichomonas vaginalis (strain ATCC PRA-98 / G3)</name>
    <dbReference type="NCBI Taxonomy" id="412133"/>
    <lineage>
        <taxon>Eukaryota</taxon>
        <taxon>Metamonada</taxon>
        <taxon>Parabasalia</taxon>
        <taxon>Trichomonadida</taxon>
        <taxon>Trichomonadidae</taxon>
        <taxon>Trichomonas</taxon>
    </lineage>
</organism>
<keyword evidence="2" id="KW-1185">Reference proteome</keyword>
<reference evidence="1" key="1">
    <citation type="submission" date="2006-10" db="EMBL/GenBank/DDBJ databases">
        <authorList>
            <person name="Amadeo P."/>
            <person name="Zhao Q."/>
            <person name="Wortman J."/>
            <person name="Fraser-Liggett C."/>
            <person name="Carlton J."/>
        </authorList>
    </citation>
    <scope>NUCLEOTIDE SEQUENCE</scope>
    <source>
        <strain evidence="1">G3</strain>
    </source>
</reference>
<evidence type="ECO:0000313" key="2">
    <source>
        <dbReference type="Proteomes" id="UP000001542"/>
    </source>
</evidence>
<sequence length="373" mass="43525">MNLDEDFESRGYKSLLAPIIMSTLCDSPTTEDTIVENIEKFNYDLYDSITSVANIDSLLRDGLLEVFEDNDLLDIPNAKHELIKAKQQAQKELEENTTTFNVNFHGFSVLSSKQFATRLITDLDLTHNFNLTLNVGKGKSNKEQKISQTKQQMEELLKSSRLRNYSGIDSINEGIIRIKSKQGPSDKITKRFIYDKEKGFGGILFNYDKSFFNVSEHPYRTRSMVENLIDAGSEVVYTSESTSMTPWVEYEFKLKKSLFELLSYDMFFLGDPDNLPTTWLFECLSSQKSYDGFQNYNDWVILDKKVNYGWEKNRKKANEQRYKDLNAWHRNFSIENRTLSNKYRIRMMGPNKKGENVLSFFKIDFYGIIREQK</sequence>
<gene>
    <name evidence="1" type="ORF">TVAG_015170</name>
</gene>
<dbReference type="EMBL" id="DS114697">
    <property type="protein sequence ID" value="EAX86242.1"/>
    <property type="molecule type" value="Genomic_DNA"/>
</dbReference>
<evidence type="ECO:0000313" key="1">
    <source>
        <dbReference type="EMBL" id="EAX86242.1"/>
    </source>
</evidence>